<dbReference type="AlphaFoldDB" id="A0A1C4ZJ62"/>
<dbReference type="GO" id="GO:0005509">
    <property type="term" value="F:calcium ion binding"/>
    <property type="evidence" value="ECO:0007669"/>
    <property type="project" value="InterPro"/>
</dbReference>
<evidence type="ECO:0000256" key="1">
    <source>
        <dbReference type="SAM" id="MobiDB-lite"/>
    </source>
</evidence>
<dbReference type="OrthoDB" id="904022at2"/>
<name>A0A1C4ZJ62_MICVI</name>
<gene>
    <name evidence="5" type="ORF">GA0074695_5685</name>
</gene>
<dbReference type="GO" id="GO:0016020">
    <property type="term" value="C:membrane"/>
    <property type="evidence" value="ECO:0007669"/>
    <property type="project" value="InterPro"/>
</dbReference>
<dbReference type="PANTHER" id="PTHR37494">
    <property type="entry name" value="HEMAGGLUTININ"/>
    <property type="match status" value="1"/>
</dbReference>
<feature type="region of interest" description="Disordered" evidence="1">
    <location>
        <begin position="382"/>
        <end position="409"/>
    </location>
</feature>
<dbReference type="SUPFAM" id="SSF49313">
    <property type="entry name" value="Cadherin-like"/>
    <property type="match status" value="4"/>
</dbReference>
<feature type="domain" description="PKD/Chitinase" evidence="4">
    <location>
        <begin position="40"/>
        <end position="117"/>
    </location>
</feature>
<feature type="domain" description="PKD/Chitinase" evidence="4">
    <location>
        <begin position="302"/>
        <end position="382"/>
    </location>
</feature>
<evidence type="ECO:0000259" key="4">
    <source>
        <dbReference type="SMART" id="SM00089"/>
    </source>
</evidence>
<feature type="chain" id="PRO_5008710265" evidence="3">
    <location>
        <begin position="27"/>
        <end position="450"/>
    </location>
</feature>
<dbReference type="Proteomes" id="UP000198242">
    <property type="component" value="Chromosome I"/>
</dbReference>
<dbReference type="GO" id="GO:0005975">
    <property type="term" value="P:carbohydrate metabolic process"/>
    <property type="evidence" value="ECO:0007669"/>
    <property type="project" value="UniProtKB-ARBA"/>
</dbReference>
<evidence type="ECO:0000313" key="6">
    <source>
        <dbReference type="Proteomes" id="UP000198242"/>
    </source>
</evidence>
<organism evidence="5 6">
    <name type="scientific">Micromonospora viridifaciens</name>
    <dbReference type="NCBI Taxonomy" id="1881"/>
    <lineage>
        <taxon>Bacteria</taxon>
        <taxon>Bacillati</taxon>
        <taxon>Actinomycetota</taxon>
        <taxon>Actinomycetes</taxon>
        <taxon>Micromonosporales</taxon>
        <taxon>Micromonosporaceae</taxon>
        <taxon>Micromonospora</taxon>
    </lineage>
</organism>
<dbReference type="PANTHER" id="PTHR37494:SF1">
    <property type="entry name" value="STAPHYLOCOCCUS AUREUS SURFACE PROTEIN A"/>
    <property type="match status" value="1"/>
</dbReference>
<sequence length="450" mass="44858">MKKLRPIAILSVLMVLLFGTAQPAAAATITITSGPPASPVTAYKTYPTHTFTASGGKAPYTLSLGPGALPPGLALSSASRTLSGTPTTPGSYSFGIRLTDANGDFAEQDVTVVVVAPTITITSGAPASPVTAYEKYPTHTFTASGGTGPYTLSLGAGALPPGLALSSVPRTLSGTPTTPGSYTFGIRLTDEHGFHAEQDVTVEVVAPTITITSGVPTSPWYTAQPYPTHTFKAAGGTAPYTLSLRSGALPPGMALASATGTLSGTPTTTGSYSFEIRLTDEHGFHADQDVTVVIAKPATTITSGAPPKGTVGEAYSFRFTATGDSNITFSVAAGDLPAGLDLAPGGVLSGTPDAEGSFTFTVKATGAATSAKAEVTIVIDAAPASPSPTPTVTSPAPGTPGPATPSAGSGLPVTGSNLATMLLLGVAAIAIGGMVLLALHVRRQRFTAGG</sequence>
<dbReference type="InterPro" id="IPR015919">
    <property type="entry name" value="Cadherin-like_sf"/>
</dbReference>
<dbReference type="EMBL" id="LT607411">
    <property type="protein sequence ID" value="SCF33053.1"/>
    <property type="molecule type" value="Genomic_DNA"/>
</dbReference>
<feature type="domain" description="PKD/Chitinase" evidence="4">
    <location>
        <begin position="130"/>
        <end position="207"/>
    </location>
</feature>
<keyword evidence="2" id="KW-0472">Membrane</keyword>
<dbReference type="InterPro" id="IPR013783">
    <property type="entry name" value="Ig-like_fold"/>
</dbReference>
<dbReference type="InterPro" id="IPR022409">
    <property type="entry name" value="PKD/Chitinase_dom"/>
</dbReference>
<evidence type="ECO:0000256" key="2">
    <source>
        <dbReference type="SAM" id="Phobius"/>
    </source>
</evidence>
<dbReference type="Pfam" id="PF05345">
    <property type="entry name" value="He_PIG"/>
    <property type="match status" value="3"/>
</dbReference>
<dbReference type="SMART" id="SM00089">
    <property type="entry name" value="PKD"/>
    <property type="match status" value="3"/>
</dbReference>
<keyword evidence="2" id="KW-1133">Transmembrane helix</keyword>
<feature type="transmembrane region" description="Helical" evidence="2">
    <location>
        <begin position="418"/>
        <end position="439"/>
    </location>
</feature>
<reference evidence="6" key="1">
    <citation type="submission" date="2016-06" db="EMBL/GenBank/DDBJ databases">
        <authorList>
            <person name="Varghese N."/>
            <person name="Submissions Spin"/>
        </authorList>
    </citation>
    <scope>NUCLEOTIDE SEQUENCE [LARGE SCALE GENOMIC DNA]</scope>
    <source>
        <strain evidence="6">DSM 43909</strain>
    </source>
</reference>
<evidence type="ECO:0000256" key="3">
    <source>
        <dbReference type="SAM" id="SignalP"/>
    </source>
</evidence>
<keyword evidence="3" id="KW-0732">Signal</keyword>
<keyword evidence="2" id="KW-0812">Transmembrane</keyword>
<feature type="signal peptide" evidence="3">
    <location>
        <begin position="1"/>
        <end position="26"/>
    </location>
</feature>
<keyword evidence="6" id="KW-1185">Reference proteome</keyword>
<dbReference type="RefSeq" id="WP_089008966.1">
    <property type="nucleotide sequence ID" value="NZ_LT607411.1"/>
</dbReference>
<proteinExistence type="predicted"/>
<dbReference type="Gene3D" id="2.60.40.10">
    <property type="entry name" value="Immunoglobulins"/>
    <property type="match status" value="4"/>
</dbReference>
<evidence type="ECO:0000313" key="5">
    <source>
        <dbReference type="EMBL" id="SCF33053.1"/>
    </source>
</evidence>
<accession>A0A1C4ZJ62</accession>
<protein>
    <submittedName>
        <fullName evidence="5">Putative Ig domain-containing protein</fullName>
    </submittedName>
</protein>